<name>A0A4P0YAX2_KLEPN</name>
<sequence length="94" mass="10212">MTLVEAQGVFIFHQALQRSAGGKGPFDLRQQRAADMFALPVGVDKQMVKEIIGGPYGGKAHRLAVAFRDPQLFIRGGGIEIFQPPRRGGKPGPR</sequence>
<gene>
    <name evidence="1" type="ORF">NCTC9183_04981</name>
</gene>
<dbReference type="EMBL" id="CABDVL010000003">
    <property type="protein sequence ID" value="VTM57501.1"/>
    <property type="molecule type" value="Genomic_DNA"/>
</dbReference>
<organism evidence="1">
    <name type="scientific">Klebsiella pneumoniae</name>
    <dbReference type="NCBI Taxonomy" id="573"/>
    <lineage>
        <taxon>Bacteria</taxon>
        <taxon>Pseudomonadati</taxon>
        <taxon>Pseudomonadota</taxon>
        <taxon>Gammaproteobacteria</taxon>
        <taxon>Enterobacterales</taxon>
        <taxon>Enterobacteriaceae</taxon>
        <taxon>Klebsiella/Raoultella group</taxon>
        <taxon>Klebsiella</taxon>
        <taxon>Klebsiella pneumoniae complex</taxon>
    </lineage>
</organism>
<dbReference type="AlphaFoldDB" id="A0A4P0YAX2"/>
<proteinExistence type="predicted"/>
<reference evidence="1" key="1">
    <citation type="submission" date="2019-04" db="EMBL/GenBank/DDBJ databases">
        <authorList>
            <consortium name="Pathogen Informatics"/>
        </authorList>
    </citation>
    <scope>NUCLEOTIDE SEQUENCE</scope>
    <source>
        <strain evidence="1">NCTC9183</strain>
    </source>
</reference>
<evidence type="ECO:0000313" key="1">
    <source>
        <dbReference type="EMBL" id="VTM57501.1"/>
    </source>
</evidence>
<protein>
    <submittedName>
        <fullName evidence="1">Uncharacterized protein</fullName>
    </submittedName>
</protein>
<accession>A0A4P0YAX2</accession>
<dbReference type="Proteomes" id="UP000507695">
    <property type="component" value="Unassembled WGS sequence"/>
</dbReference>